<dbReference type="EMBL" id="BK002944">
    <property type="protein sequence ID" value="DAA04449.1"/>
    <property type="molecule type" value="Genomic_DNA"/>
</dbReference>
<proteinExistence type="predicted"/>
<keyword evidence="1" id="KW-1133">Transmembrane helix</keyword>
<keyword evidence="1" id="KW-0812">Transmembrane</keyword>
<keyword evidence="1" id="KW-0472">Membrane</keyword>
<organism evidence="2">
    <name type="scientific">Drosophila melanogaster</name>
    <name type="common">Fruit fly</name>
    <dbReference type="NCBI Taxonomy" id="7227"/>
    <lineage>
        <taxon>Eukaryota</taxon>
        <taxon>Metazoa</taxon>
        <taxon>Ecdysozoa</taxon>
        <taxon>Arthropoda</taxon>
        <taxon>Hexapoda</taxon>
        <taxon>Insecta</taxon>
        <taxon>Pterygota</taxon>
        <taxon>Neoptera</taxon>
        <taxon>Endopterygota</taxon>
        <taxon>Diptera</taxon>
        <taxon>Brachycera</taxon>
        <taxon>Muscomorpha</taxon>
        <taxon>Ephydroidea</taxon>
        <taxon>Drosophilidae</taxon>
        <taxon>Drosophila</taxon>
        <taxon>Sophophora</taxon>
    </lineage>
</organism>
<accession>Q6IIX2</accession>
<evidence type="ECO:0000313" key="2">
    <source>
        <dbReference type="EMBL" id="DAA04449.1"/>
    </source>
</evidence>
<gene>
    <name evidence="2" type="ORF">HDC16649</name>
</gene>
<protein>
    <submittedName>
        <fullName evidence="2">HDC16649</fullName>
    </submittedName>
</protein>
<reference evidence="2" key="1">
    <citation type="journal article" date="2003" name="Genome Biol.">
        <title>An integrated gene annotation and transcriptional profiling approach towards the full gene content of the Drosophila genome.</title>
        <authorList>
            <person name="Hild M."/>
            <person name="Beckmann B."/>
            <person name="Haas S.A."/>
            <person name="Koch B."/>
            <person name="Solovyev V."/>
            <person name="Busold C."/>
            <person name="Fellenberg K."/>
            <person name="Boutros M."/>
            <person name="Vingron M."/>
            <person name="Sauer F."/>
            <person name="Hoheisel J.D."/>
            <person name="Paro R."/>
        </authorList>
    </citation>
    <scope>NUCLEOTIDE SEQUENCE</scope>
</reference>
<name>Q6IIX2_DROME</name>
<feature type="transmembrane region" description="Helical" evidence="1">
    <location>
        <begin position="80"/>
        <end position="102"/>
    </location>
</feature>
<dbReference type="AlphaFoldDB" id="Q6IIX2"/>
<sequence>MERVQARETLRGPIAVSLALRQRVITTIKINCGNYMNAYLVRQQQQRQVAKRMPSMLTTAVCVRPIGTQAISEWRVCESVLVLVVAPAAVLLLLLMVLPAVVERMSLALSEACGSGWFGTRTPIPLPQLQSLPGMNLLLLRRQWQNGDSC</sequence>
<evidence type="ECO:0000256" key="1">
    <source>
        <dbReference type="SAM" id="Phobius"/>
    </source>
</evidence>